<dbReference type="EMBL" id="UIVS01000003">
    <property type="protein sequence ID" value="SVP92770.1"/>
    <property type="molecule type" value="Genomic_DNA"/>
</dbReference>
<keyword evidence="1" id="KW-0175">Coiled coil</keyword>
<evidence type="ECO:0000313" key="3">
    <source>
        <dbReference type="EMBL" id="SVP92770.1"/>
    </source>
</evidence>
<protein>
    <submittedName>
        <fullName evidence="4">Ribosome-binding factor A, putative</fullName>
    </submittedName>
</protein>
<dbReference type="Gene3D" id="3.30.300.20">
    <property type="match status" value="1"/>
</dbReference>
<dbReference type="InterPro" id="IPR015946">
    <property type="entry name" value="KH_dom-like_a/b"/>
</dbReference>
<feature type="compositionally biased region" description="Polar residues" evidence="2">
    <location>
        <begin position="58"/>
        <end position="69"/>
    </location>
</feature>
<sequence>MIKTVILRFSRTSINNIKTNKNFKNLNNIINITEDVSFHKKQNSSQFPLNNRWVKNNEMPNSQDSSNKLKNSDIEKYNFKEDLEEKLEFESLKPNPRYQDLTHEERQYIQELTSKARISDPYNSLNVNKVKVDPIRDAKTILKDISSEHKSEMYNEIDELEENNELDNKLVEQNKFDEIVSKIRTKIRLEKKSNSLINKLTIPNVNGEVLDPIKKHVLRRAARISTMLHTHIEQLLTCNKPELLYTHLNGASISINHVEMPTSKSTVKCYYNIISKHDPEEVQKGLDKVSSRLRFMIARKLELGYTPPIRFIKYNRNEFVNVKKKSQLLEYAYNMPLELNSRAIDKGNTKEDSTVYNNEEEKIQIRDGDISDEMSREIQESFHRRYYGYT</sequence>
<dbReference type="VEuPathDB" id="PiroplasmaDB:TA04515"/>
<accession>A0A3B0MV30</accession>
<evidence type="ECO:0000256" key="1">
    <source>
        <dbReference type="SAM" id="Coils"/>
    </source>
</evidence>
<evidence type="ECO:0000313" key="4">
    <source>
        <dbReference type="EMBL" id="SVP93575.1"/>
    </source>
</evidence>
<dbReference type="InterPro" id="IPR023799">
    <property type="entry name" value="RbfA_dom_sf"/>
</dbReference>
<dbReference type="GO" id="GO:0006364">
    <property type="term" value="P:rRNA processing"/>
    <property type="evidence" value="ECO:0007669"/>
    <property type="project" value="InterPro"/>
</dbReference>
<organism evidence="4">
    <name type="scientific">Theileria annulata</name>
    <dbReference type="NCBI Taxonomy" id="5874"/>
    <lineage>
        <taxon>Eukaryota</taxon>
        <taxon>Sar</taxon>
        <taxon>Alveolata</taxon>
        <taxon>Apicomplexa</taxon>
        <taxon>Aconoidasida</taxon>
        <taxon>Piroplasmida</taxon>
        <taxon>Theileriidae</taxon>
        <taxon>Theileria</taxon>
    </lineage>
</organism>
<dbReference type="AlphaFoldDB" id="A0A3B0MV30"/>
<dbReference type="Pfam" id="PF02033">
    <property type="entry name" value="RBFA"/>
    <property type="match status" value="1"/>
</dbReference>
<feature type="coiled-coil region" evidence="1">
    <location>
        <begin position="143"/>
        <end position="170"/>
    </location>
</feature>
<dbReference type="InterPro" id="IPR000238">
    <property type="entry name" value="RbfA"/>
</dbReference>
<name>A0A3B0MV30_THEAN</name>
<feature type="region of interest" description="Disordered" evidence="2">
    <location>
        <begin position="52"/>
        <end position="73"/>
    </location>
</feature>
<dbReference type="EMBL" id="UIVT01000003">
    <property type="protein sequence ID" value="SVP93575.1"/>
    <property type="molecule type" value="Genomic_DNA"/>
</dbReference>
<dbReference type="SUPFAM" id="SSF89919">
    <property type="entry name" value="Ribosome-binding factor A, RbfA"/>
    <property type="match status" value="1"/>
</dbReference>
<proteinExistence type="predicted"/>
<evidence type="ECO:0000256" key="2">
    <source>
        <dbReference type="SAM" id="MobiDB-lite"/>
    </source>
</evidence>
<reference evidence="4" key="1">
    <citation type="submission" date="2018-07" db="EMBL/GenBank/DDBJ databases">
        <authorList>
            <person name="Quirk P.G."/>
            <person name="Krulwich T.A."/>
        </authorList>
    </citation>
    <scope>NUCLEOTIDE SEQUENCE</scope>
    <source>
        <strain evidence="4">Anand</strain>
    </source>
</reference>
<gene>
    <name evidence="4" type="ORF">TAT_000256800</name>
    <name evidence="3" type="ORF">TAV_000256800</name>
</gene>